<name>X1IYJ1_9ZZZZ</name>
<comment type="caution">
    <text evidence="1">The sequence shown here is derived from an EMBL/GenBank/DDBJ whole genome shotgun (WGS) entry which is preliminary data.</text>
</comment>
<organism evidence="1">
    <name type="scientific">marine sediment metagenome</name>
    <dbReference type="NCBI Taxonomy" id="412755"/>
    <lineage>
        <taxon>unclassified sequences</taxon>
        <taxon>metagenomes</taxon>
        <taxon>ecological metagenomes</taxon>
    </lineage>
</organism>
<proteinExistence type="predicted"/>
<evidence type="ECO:0000313" key="1">
    <source>
        <dbReference type="EMBL" id="GAH71154.1"/>
    </source>
</evidence>
<dbReference type="EMBL" id="BARU01025837">
    <property type="protein sequence ID" value="GAH71154.1"/>
    <property type="molecule type" value="Genomic_DNA"/>
</dbReference>
<sequence>ALLLPKHKLYLIGMDFKRIVGKYSKLEYTKNQEANPIKLKKLQYAVKLIEWLRDKIKNEIYIVNSDFVSRKFINLSIREFEEIISV</sequence>
<reference evidence="1" key="1">
    <citation type="journal article" date="2014" name="Front. Microbiol.">
        <title>High frequency of phylogenetically diverse reductive dehalogenase-homologous genes in deep subseafloor sedimentary metagenomes.</title>
        <authorList>
            <person name="Kawai M."/>
            <person name="Futagami T."/>
            <person name="Toyoda A."/>
            <person name="Takaki Y."/>
            <person name="Nishi S."/>
            <person name="Hori S."/>
            <person name="Arai W."/>
            <person name="Tsubouchi T."/>
            <person name="Morono Y."/>
            <person name="Uchiyama I."/>
            <person name="Ito T."/>
            <person name="Fujiyama A."/>
            <person name="Inagaki F."/>
            <person name="Takami H."/>
        </authorList>
    </citation>
    <scope>NUCLEOTIDE SEQUENCE</scope>
    <source>
        <strain evidence="1">Expedition CK06-06</strain>
    </source>
</reference>
<feature type="non-terminal residue" evidence="1">
    <location>
        <position position="1"/>
    </location>
</feature>
<accession>X1IYJ1</accession>
<protein>
    <submittedName>
        <fullName evidence="1">Uncharacterized protein</fullName>
    </submittedName>
</protein>
<gene>
    <name evidence="1" type="ORF">S03H2_41589</name>
</gene>
<dbReference type="AlphaFoldDB" id="X1IYJ1"/>